<dbReference type="GO" id="GO:0046872">
    <property type="term" value="F:metal ion binding"/>
    <property type="evidence" value="ECO:0007669"/>
    <property type="project" value="UniProtKB-KW"/>
</dbReference>
<evidence type="ECO:0000256" key="5">
    <source>
        <dbReference type="SAM" id="Phobius"/>
    </source>
</evidence>
<evidence type="ECO:0000256" key="4">
    <source>
        <dbReference type="PROSITE-ProRule" id="PRU00433"/>
    </source>
</evidence>
<dbReference type="PANTHER" id="PTHR35008:SF8">
    <property type="entry name" value="ALCOHOL DEHYDROGENASE CYTOCHROME C SUBUNIT"/>
    <property type="match status" value="1"/>
</dbReference>
<organism evidence="7 8">
    <name type="scientific">Allomeiothermus silvanus (strain ATCC 700542 / DSM 9946 / NBRC 106475 / NCIMB 13440 / VI-R2)</name>
    <name type="common">Thermus silvanus</name>
    <dbReference type="NCBI Taxonomy" id="526227"/>
    <lineage>
        <taxon>Bacteria</taxon>
        <taxon>Thermotogati</taxon>
        <taxon>Deinococcota</taxon>
        <taxon>Deinococci</taxon>
        <taxon>Thermales</taxon>
        <taxon>Thermaceae</taxon>
        <taxon>Allomeiothermus</taxon>
    </lineage>
</organism>
<dbReference type="Pfam" id="PF00034">
    <property type="entry name" value="Cytochrom_C"/>
    <property type="match status" value="1"/>
</dbReference>
<evidence type="ECO:0000256" key="3">
    <source>
        <dbReference type="ARBA" id="ARBA00023004"/>
    </source>
</evidence>
<dbReference type="InterPro" id="IPR009056">
    <property type="entry name" value="Cyt_c-like_dom"/>
</dbReference>
<dbReference type="Proteomes" id="UP000001916">
    <property type="component" value="Chromosome"/>
</dbReference>
<evidence type="ECO:0000256" key="1">
    <source>
        <dbReference type="ARBA" id="ARBA00022617"/>
    </source>
</evidence>
<dbReference type="Gene3D" id="1.10.760.10">
    <property type="entry name" value="Cytochrome c-like domain"/>
    <property type="match status" value="1"/>
</dbReference>
<dbReference type="AlphaFoldDB" id="D7B9X4"/>
<dbReference type="PANTHER" id="PTHR35008">
    <property type="entry name" value="BLL4482 PROTEIN-RELATED"/>
    <property type="match status" value="1"/>
</dbReference>
<evidence type="ECO:0000256" key="2">
    <source>
        <dbReference type="ARBA" id="ARBA00022723"/>
    </source>
</evidence>
<dbReference type="GO" id="GO:0009055">
    <property type="term" value="F:electron transfer activity"/>
    <property type="evidence" value="ECO:0007669"/>
    <property type="project" value="InterPro"/>
</dbReference>
<dbReference type="OrthoDB" id="7933886at2"/>
<evidence type="ECO:0000313" key="8">
    <source>
        <dbReference type="Proteomes" id="UP000001916"/>
    </source>
</evidence>
<dbReference type="RefSeq" id="WP_013157014.1">
    <property type="nucleotide sequence ID" value="NC_014212.1"/>
</dbReference>
<dbReference type="GO" id="GO:0020037">
    <property type="term" value="F:heme binding"/>
    <property type="evidence" value="ECO:0007669"/>
    <property type="project" value="InterPro"/>
</dbReference>
<dbReference type="STRING" id="526227.Mesil_0473"/>
<dbReference type="InterPro" id="IPR036909">
    <property type="entry name" value="Cyt_c-like_dom_sf"/>
</dbReference>
<dbReference type="PROSITE" id="PS51007">
    <property type="entry name" value="CYTC"/>
    <property type="match status" value="1"/>
</dbReference>
<keyword evidence="8" id="KW-1185">Reference proteome</keyword>
<proteinExistence type="predicted"/>
<protein>
    <submittedName>
        <fullName evidence="7">Cytochrome c class I</fullName>
    </submittedName>
</protein>
<dbReference type="KEGG" id="msv:Mesil_0473"/>
<dbReference type="EMBL" id="CP002042">
    <property type="protein sequence ID" value="ADH62408.1"/>
    <property type="molecule type" value="Genomic_DNA"/>
</dbReference>
<keyword evidence="2 4" id="KW-0479">Metal-binding</keyword>
<keyword evidence="5" id="KW-0472">Membrane</keyword>
<dbReference type="HOGENOM" id="CLU_062406_0_0_0"/>
<sequence>MPIERIEVYVDNAKEPIQVLKEPPFKVNFDTTKLPDGDHLMRVVTHYRGGGSEVKEIPFKVSNTPGVVVEGLEEGKEVSGNLEMTIRVGDPDLPPPPSRFPLVGFIVTAVVVLGGVWGFFALNPGFNEVVKEVAKTEAVAEGGHGAHAGGTQTGGGEAVAVDQALLVKGETVYSAYCTGCHQAGGTGVPGVFPPLAGNPNLADAEHVVKTVIHGLASGVEVNGVKYTQPMPGFGQLSDEEVAAVATYIRNSWGNKFGGVKPEQAQAAR</sequence>
<keyword evidence="5" id="KW-1133">Transmembrane helix</keyword>
<keyword evidence="1 4" id="KW-0349">Heme</keyword>
<accession>D7B9X4</accession>
<evidence type="ECO:0000259" key="6">
    <source>
        <dbReference type="PROSITE" id="PS51007"/>
    </source>
</evidence>
<evidence type="ECO:0000313" key="7">
    <source>
        <dbReference type="EMBL" id="ADH62408.1"/>
    </source>
</evidence>
<gene>
    <name evidence="7" type="ordered locus">Mesil_0473</name>
</gene>
<dbReference type="InterPro" id="IPR051459">
    <property type="entry name" value="Cytochrome_c-type_DH"/>
</dbReference>
<dbReference type="SUPFAM" id="SSF46626">
    <property type="entry name" value="Cytochrome c"/>
    <property type="match status" value="1"/>
</dbReference>
<dbReference type="eggNOG" id="COG2010">
    <property type="taxonomic scope" value="Bacteria"/>
</dbReference>
<feature type="domain" description="Cytochrome c" evidence="6">
    <location>
        <begin position="164"/>
        <end position="252"/>
    </location>
</feature>
<feature type="transmembrane region" description="Helical" evidence="5">
    <location>
        <begin position="100"/>
        <end position="122"/>
    </location>
</feature>
<keyword evidence="3 4" id="KW-0408">Iron</keyword>
<name>D7B9X4_ALLS1</name>
<reference evidence="7 8" key="1">
    <citation type="journal article" date="2010" name="Stand. Genomic Sci.">
        <title>Complete genome sequence of Meiothermus silvanus type strain (VI-R2).</title>
        <authorList>
            <person name="Sikorski J."/>
            <person name="Tindall B.J."/>
            <person name="Lowry S."/>
            <person name="Lucas S."/>
            <person name="Nolan M."/>
            <person name="Copeland A."/>
            <person name="Glavina Del Rio T."/>
            <person name="Tice H."/>
            <person name="Cheng J.F."/>
            <person name="Han C."/>
            <person name="Pitluck S."/>
            <person name="Liolios K."/>
            <person name="Ivanova N."/>
            <person name="Mavromatis K."/>
            <person name="Mikhailova N."/>
            <person name="Pati A."/>
            <person name="Goodwin L."/>
            <person name="Chen A."/>
            <person name="Palaniappan K."/>
            <person name="Land M."/>
            <person name="Hauser L."/>
            <person name="Chang Y.J."/>
            <person name="Jeffries C.D."/>
            <person name="Rohde M."/>
            <person name="Goker M."/>
            <person name="Woyke T."/>
            <person name="Bristow J."/>
            <person name="Eisen J.A."/>
            <person name="Markowitz V."/>
            <person name="Hugenholtz P."/>
            <person name="Kyrpides N.C."/>
            <person name="Klenk H.P."/>
            <person name="Lapidus A."/>
        </authorList>
    </citation>
    <scope>NUCLEOTIDE SEQUENCE [LARGE SCALE GENOMIC DNA]</scope>
    <source>
        <strain evidence="8">ATCC 700542 / DSM 9946 / VI-R2</strain>
    </source>
</reference>
<keyword evidence="5" id="KW-0812">Transmembrane</keyword>